<evidence type="ECO:0000256" key="8">
    <source>
        <dbReference type="ARBA" id="ARBA00023224"/>
    </source>
</evidence>
<keyword evidence="3 9" id="KW-0812">Transmembrane</keyword>
<evidence type="ECO:0000259" key="10">
    <source>
        <dbReference type="PROSITE" id="PS50262"/>
    </source>
</evidence>
<reference evidence="11 12" key="1">
    <citation type="journal article" date="2013" name="Nature">
        <title>Insights into bilaterian evolution from three spiralian genomes.</title>
        <authorList>
            <person name="Simakov O."/>
            <person name="Marletaz F."/>
            <person name="Cho S.J."/>
            <person name="Edsinger-Gonzales E."/>
            <person name="Havlak P."/>
            <person name="Hellsten U."/>
            <person name="Kuo D.H."/>
            <person name="Larsson T."/>
            <person name="Lv J."/>
            <person name="Arendt D."/>
            <person name="Savage R."/>
            <person name="Osoegawa K."/>
            <person name="de Jong P."/>
            <person name="Grimwood J."/>
            <person name="Chapman J.A."/>
            <person name="Shapiro H."/>
            <person name="Aerts A."/>
            <person name="Otillar R.P."/>
            <person name="Terry A.Y."/>
            <person name="Boore J.L."/>
            <person name="Grigoriev I.V."/>
            <person name="Lindberg D.R."/>
            <person name="Seaver E.C."/>
            <person name="Weisblat D.A."/>
            <person name="Putnam N.H."/>
            <person name="Rokhsar D.S."/>
        </authorList>
    </citation>
    <scope>NUCLEOTIDE SEQUENCE [LARGE SCALE GENOMIC DNA]</scope>
</reference>
<feature type="transmembrane region" description="Helical" evidence="9">
    <location>
        <begin position="190"/>
        <end position="215"/>
    </location>
</feature>
<dbReference type="SUPFAM" id="SSF81321">
    <property type="entry name" value="Family A G protein-coupled receptor-like"/>
    <property type="match status" value="1"/>
</dbReference>
<keyword evidence="8" id="KW-0807">Transducer</keyword>
<evidence type="ECO:0000256" key="9">
    <source>
        <dbReference type="SAM" id="Phobius"/>
    </source>
</evidence>
<feature type="transmembrane region" description="Helical" evidence="9">
    <location>
        <begin position="39"/>
        <end position="60"/>
    </location>
</feature>
<dbReference type="EMBL" id="KB199905">
    <property type="protein sequence ID" value="ESP03978.1"/>
    <property type="molecule type" value="Genomic_DNA"/>
</dbReference>
<keyword evidence="5" id="KW-0297">G-protein coupled receptor</keyword>
<feature type="domain" description="G-protein coupled receptors family 1 profile" evidence="10">
    <location>
        <begin position="51"/>
        <end position="326"/>
    </location>
</feature>
<feature type="transmembrane region" description="Helical" evidence="9">
    <location>
        <begin position="146"/>
        <end position="170"/>
    </location>
</feature>
<dbReference type="SMART" id="SM01381">
    <property type="entry name" value="7TM_GPCR_Srsx"/>
    <property type="match status" value="1"/>
</dbReference>
<feature type="transmembrane region" description="Helical" evidence="9">
    <location>
        <begin position="72"/>
        <end position="95"/>
    </location>
</feature>
<dbReference type="PANTHER" id="PTHR24228:SF74">
    <property type="entry name" value="G-PROTEIN COUPLED RECEPTORS FAMILY 1 PROFILE DOMAIN-CONTAINING PROTEIN"/>
    <property type="match status" value="1"/>
</dbReference>
<dbReference type="KEGG" id="lgi:LOTGIDRAFT_156580"/>
<keyword evidence="7" id="KW-0675">Receptor</keyword>
<evidence type="ECO:0000256" key="1">
    <source>
        <dbReference type="ARBA" id="ARBA00004651"/>
    </source>
</evidence>
<dbReference type="GO" id="GO:0005886">
    <property type="term" value="C:plasma membrane"/>
    <property type="evidence" value="ECO:0007669"/>
    <property type="project" value="UniProtKB-SubCell"/>
</dbReference>
<feature type="transmembrane region" description="Helical" evidence="9">
    <location>
        <begin position="305"/>
        <end position="327"/>
    </location>
</feature>
<evidence type="ECO:0000256" key="3">
    <source>
        <dbReference type="ARBA" id="ARBA00022692"/>
    </source>
</evidence>
<feature type="transmembrane region" description="Helical" evidence="9">
    <location>
        <begin position="107"/>
        <end position="125"/>
    </location>
</feature>
<dbReference type="Proteomes" id="UP000030746">
    <property type="component" value="Unassembled WGS sequence"/>
</dbReference>
<dbReference type="Gene3D" id="1.20.1070.10">
    <property type="entry name" value="Rhodopsin 7-helix transmembrane proteins"/>
    <property type="match status" value="1"/>
</dbReference>
<evidence type="ECO:0000256" key="4">
    <source>
        <dbReference type="ARBA" id="ARBA00022989"/>
    </source>
</evidence>
<keyword evidence="6 9" id="KW-0472">Membrane</keyword>
<dbReference type="Pfam" id="PF00001">
    <property type="entry name" value="7tm_1"/>
    <property type="match status" value="1"/>
</dbReference>
<evidence type="ECO:0000313" key="11">
    <source>
        <dbReference type="EMBL" id="ESP03978.1"/>
    </source>
</evidence>
<dbReference type="CDD" id="cd00637">
    <property type="entry name" value="7tm_classA_rhodopsin-like"/>
    <property type="match status" value="1"/>
</dbReference>
<name>V4B123_LOTGI</name>
<dbReference type="PANTHER" id="PTHR24228">
    <property type="entry name" value="B2 BRADYKININ RECEPTOR/ANGIOTENSIN II RECEPTOR"/>
    <property type="match status" value="1"/>
</dbReference>
<dbReference type="HOGENOM" id="CLU_650977_0_0_1"/>
<keyword evidence="2" id="KW-1003">Cell membrane</keyword>
<keyword evidence="12" id="KW-1185">Reference proteome</keyword>
<proteinExistence type="predicted"/>
<dbReference type="PROSITE" id="PS50262">
    <property type="entry name" value="G_PROTEIN_RECEP_F1_2"/>
    <property type="match status" value="1"/>
</dbReference>
<dbReference type="GeneID" id="20237038"/>
<protein>
    <recommendedName>
        <fullName evidence="10">G-protein coupled receptors family 1 profile domain-containing protein</fullName>
    </recommendedName>
</protein>
<dbReference type="AlphaFoldDB" id="V4B123"/>
<dbReference type="OMA" id="NEECEMQ"/>
<evidence type="ECO:0000256" key="2">
    <source>
        <dbReference type="ARBA" id="ARBA00022475"/>
    </source>
</evidence>
<dbReference type="RefSeq" id="XP_009045460.1">
    <property type="nucleotide sequence ID" value="XM_009047212.1"/>
</dbReference>
<comment type="subcellular location">
    <subcellularLocation>
        <location evidence="1">Cell membrane</location>
        <topology evidence="1">Multi-pass membrane protein</topology>
    </subcellularLocation>
</comment>
<evidence type="ECO:0000256" key="6">
    <source>
        <dbReference type="ARBA" id="ARBA00023136"/>
    </source>
</evidence>
<evidence type="ECO:0000313" key="12">
    <source>
        <dbReference type="Proteomes" id="UP000030746"/>
    </source>
</evidence>
<keyword evidence="4 9" id="KW-1133">Transmembrane helix</keyword>
<dbReference type="GO" id="GO:0004930">
    <property type="term" value="F:G protein-coupled receptor activity"/>
    <property type="evidence" value="ECO:0007669"/>
    <property type="project" value="UniProtKB-KW"/>
</dbReference>
<evidence type="ECO:0000256" key="5">
    <source>
        <dbReference type="ARBA" id="ARBA00023040"/>
    </source>
</evidence>
<accession>V4B123</accession>
<dbReference type="InterPro" id="IPR000276">
    <property type="entry name" value="GPCR_Rhodpsn"/>
</dbReference>
<organism evidence="11 12">
    <name type="scientific">Lottia gigantea</name>
    <name type="common">Giant owl limpet</name>
    <dbReference type="NCBI Taxonomy" id="225164"/>
    <lineage>
        <taxon>Eukaryota</taxon>
        <taxon>Metazoa</taxon>
        <taxon>Spiralia</taxon>
        <taxon>Lophotrochozoa</taxon>
        <taxon>Mollusca</taxon>
        <taxon>Gastropoda</taxon>
        <taxon>Patellogastropoda</taxon>
        <taxon>Lottioidea</taxon>
        <taxon>Lottiidae</taxon>
        <taxon>Lottia</taxon>
    </lineage>
</organism>
<gene>
    <name evidence="11" type="ORF">LOTGIDRAFT_156580</name>
</gene>
<feature type="transmembrane region" description="Helical" evidence="9">
    <location>
        <begin position="272"/>
        <end position="293"/>
    </location>
</feature>
<dbReference type="InterPro" id="IPR017452">
    <property type="entry name" value="GPCR_Rhodpsn_7TM"/>
</dbReference>
<evidence type="ECO:0000256" key="7">
    <source>
        <dbReference type="ARBA" id="ARBA00023170"/>
    </source>
</evidence>
<sequence length="422" mass="48748">MTTGYMYGESQDSRMYEEILSINLTLEKNVSHEDKTEGAILFMVAIIAGFGNLCIVGAIMTIKKFRKTSSAFLCHHCILDFLKSLFCIPFGYSLLMDTDIQECNIVGASYIFLMTVSAYNLLALLMNEEYHIMDTTNKIKGNYCCVMFGIFMIWFTTILLHLGVAFIPGSTEFNDNIGNCVFTYGVPSNYVIHVLWILLVSGAVILSVVTFTTFYRKLQCESKVKQWKMIHKSMSHEMNDDGEDEELHFEFDDISSTKAVEHARIYMRRITLMVLMVGTFVLFWYPLFLLTLFDKDFKQSAKTYRYLTVFAWSQPITTPVFCSIIYYDVLNRQTLVREVYSNAIPLKPSHSKEVIRQKIQKRYKAYDTGFRNEHYQSHQAEVLTNCLSEIQDLDSNSNSDNETLVTYDNSLRRNVPHQTLIL</sequence>
<dbReference type="OrthoDB" id="10037292at2759"/>
<dbReference type="CTD" id="20237038"/>